<dbReference type="AlphaFoldDB" id="A0A0B0PJZ8"/>
<accession>A0A0B0PJZ8</accession>
<name>A0A0B0PJZ8_GOSAR</name>
<keyword evidence="2" id="KW-1185">Reference proteome</keyword>
<sequence length="24" mass="2694">MKSGSDKTGQIWSFYGLYSIPVTQ</sequence>
<protein>
    <submittedName>
        <fullName evidence="1">Uncharacterized protein</fullName>
    </submittedName>
</protein>
<reference evidence="2" key="1">
    <citation type="submission" date="2014-09" db="EMBL/GenBank/DDBJ databases">
        <authorList>
            <person name="Mudge J."/>
            <person name="Ramaraj T."/>
            <person name="Lindquist I.E."/>
            <person name="Bharti A.K."/>
            <person name="Sundararajan A."/>
            <person name="Cameron C.T."/>
            <person name="Woodward J.E."/>
            <person name="May G.D."/>
            <person name="Brubaker C."/>
            <person name="Broadhvest J."/>
            <person name="Wilkins T.A."/>
        </authorList>
    </citation>
    <scope>NUCLEOTIDE SEQUENCE</scope>
    <source>
        <strain evidence="2">cv. AKA8401</strain>
    </source>
</reference>
<organism evidence="1 2">
    <name type="scientific">Gossypium arboreum</name>
    <name type="common">Tree cotton</name>
    <name type="synonym">Gossypium nanking</name>
    <dbReference type="NCBI Taxonomy" id="29729"/>
    <lineage>
        <taxon>Eukaryota</taxon>
        <taxon>Viridiplantae</taxon>
        <taxon>Streptophyta</taxon>
        <taxon>Embryophyta</taxon>
        <taxon>Tracheophyta</taxon>
        <taxon>Spermatophyta</taxon>
        <taxon>Magnoliopsida</taxon>
        <taxon>eudicotyledons</taxon>
        <taxon>Gunneridae</taxon>
        <taxon>Pentapetalae</taxon>
        <taxon>rosids</taxon>
        <taxon>malvids</taxon>
        <taxon>Malvales</taxon>
        <taxon>Malvaceae</taxon>
        <taxon>Malvoideae</taxon>
        <taxon>Gossypium</taxon>
    </lineage>
</organism>
<dbReference type="EMBL" id="KN426021">
    <property type="protein sequence ID" value="KHG23706.1"/>
    <property type="molecule type" value="Genomic_DNA"/>
</dbReference>
<evidence type="ECO:0000313" key="1">
    <source>
        <dbReference type="EMBL" id="KHG23706.1"/>
    </source>
</evidence>
<dbReference type="Proteomes" id="UP000032142">
    <property type="component" value="Unassembled WGS sequence"/>
</dbReference>
<proteinExistence type="predicted"/>
<gene>
    <name evidence="1" type="ORF">F383_30058</name>
</gene>
<evidence type="ECO:0000313" key="2">
    <source>
        <dbReference type="Proteomes" id="UP000032142"/>
    </source>
</evidence>